<dbReference type="InterPro" id="IPR002516">
    <property type="entry name" value="Glyco_trans_11"/>
</dbReference>
<sequence length="280" mass="33121">MITCNLLGGLGNQLFQIFTVIAYAIDCDNLPEFIYSTHTPGITKRMTYWDTFLSPLYFMISSEKLPDRASIQFIREESFAYKKLPLVNKNNHALLLGYFQSYKYFANHYSKICRLLKLENQKQEIRNSINYDLENTISLHFRIGDYKQIQEYHGIMPVSYYINALRFVLDKSNKREWNVLYFCEDQDVDEVSVMLVVLKEMFPTLTFERSNTLTEDWQELLLMSCCSHNIIANSTFSWWGAYFNVNYQKIVCYPNQWFGPALKYDTKDLCPDHWNCISIL</sequence>
<dbReference type="GO" id="GO:0016020">
    <property type="term" value="C:membrane"/>
    <property type="evidence" value="ECO:0007669"/>
    <property type="project" value="InterPro"/>
</dbReference>
<dbReference type="PANTHER" id="PTHR11927:SF9">
    <property type="entry name" value="L-FUCOSYLTRANSFERASE"/>
    <property type="match status" value="1"/>
</dbReference>
<keyword evidence="2" id="KW-0808">Transferase</keyword>
<dbReference type="GO" id="GO:0005975">
    <property type="term" value="P:carbohydrate metabolic process"/>
    <property type="evidence" value="ECO:0007669"/>
    <property type="project" value="InterPro"/>
</dbReference>
<name>A0A6C0E3D4_9ZZZZ</name>
<evidence type="ECO:0008006" key="4">
    <source>
        <dbReference type="Google" id="ProtNLM"/>
    </source>
</evidence>
<keyword evidence="1" id="KW-0328">Glycosyltransferase</keyword>
<evidence type="ECO:0000256" key="1">
    <source>
        <dbReference type="ARBA" id="ARBA00022676"/>
    </source>
</evidence>
<dbReference type="EMBL" id="MN739725">
    <property type="protein sequence ID" value="QHT23111.1"/>
    <property type="molecule type" value="Genomic_DNA"/>
</dbReference>
<reference evidence="3" key="1">
    <citation type="journal article" date="2020" name="Nature">
        <title>Giant virus diversity and host interactions through global metagenomics.</title>
        <authorList>
            <person name="Schulz F."/>
            <person name="Roux S."/>
            <person name="Paez-Espino D."/>
            <person name="Jungbluth S."/>
            <person name="Walsh D.A."/>
            <person name="Denef V.J."/>
            <person name="McMahon K.D."/>
            <person name="Konstantinidis K.T."/>
            <person name="Eloe-Fadrosh E.A."/>
            <person name="Kyrpides N.C."/>
            <person name="Woyke T."/>
        </authorList>
    </citation>
    <scope>NUCLEOTIDE SEQUENCE</scope>
    <source>
        <strain evidence="3">GVMAG-M-3300023179-114</strain>
    </source>
</reference>
<dbReference type="GO" id="GO:0008107">
    <property type="term" value="F:galactoside 2-alpha-L-fucosyltransferase activity"/>
    <property type="evidence" value="ECO:0007669"/>
    <property type="project" value="InterPro"/>
</dbReference>
<protein>
    <recommendedName>
        <fullName evidence="4">Alpha-1,2-fucosyltransferase</fullName>
    </recommendedName>
</protein>
<proteinExistence type="predicted"/>
<evidence type="ECO:0000313" key="3">
    <source>
        <dbReference type="EMBL" id="QHT23111.1"/>
    </source>
</evidence>
<evidence type="ECO:0000256" key="2">
    <source>
        <dbReference type="ARBA" id="ARBA00022679"/>
    </source>
</evidence>
<dbReference type="PANTHER" id="PTHR11927">
    <property type="entry name" value="GALACTOSIDE 2-L-FUCOSYLTRANSFERASE"/>
    <property type="match status" value="1"/>
</dbReference>
<dbReference type="AlphaFoldDB" id="A0A6C0E3D4"/>
<accession>A0A6C0E3D4</accession>
<dbReference type="CDD" id="cd11301">
    <property type="entry name" value="Fut1_Fut2_like"/>
    <property type="match status" value="1"/>
</dbReference>
<dbReference type="Pfam" id="PF01531">
    <property type="entry name" value="Glyco_transf_11"/>
    <property type="match status" value="1"/>
</dbReference>
<organism evidence="3">
    <name type="scientific">viral metagenome</name>
    <dbReference type="NCBI Taxonomy" id="1070528"/>
    <lineage>
        <taxon>unclassified sequences</taxon>
        <taxon>metagenomes</taxon>
        <taxon>organismal metagenomes</taxon>
    </lineage>
</organism>